<protein>
    <submittedName>
        <fullName evidence="1">Uncharacterized protein</fullName>
    </submittedName>
</protein>
<evidence type="ECO:0000313" key="1">
    <source>
        <dbReference type="EMBL" id="JAH88468.1"/>
    </source>
</evidence>
<accession>A0A0E9WG52</accession>
<organism evidence="1">
    <name type="scientific">Anguilla anguilla</name>
    <name type="common">European freshwater eel</name>
    <name type="synonym">Muraena anguilla</name>
    <dbReference type="NCBI Taxonomy" id="7936"/>
    <lineage>
        <taxon>Eukaryota</taxon>
        <taxon>Metazoa</taxon>
        <taxon>Chordata</taxon>
        <taxon>Craniata</taxon>
        <taxon>Vertebrata</taxon>
        <taxon>Euteleostomi</taxon>
        <taxon>Actinopterygii</taxon>
        <taxon>Neopterygii</taxon>
        <taxon>Teleostei</taxon>
        <taxon>Anguilliformes</taxon>
        <taxon>Anguillidae</taxon>
        <taxon>Anguilla</taxon>
    </lineage>
</organism>
<name>A0A0E9WG52_ANGAN</name>
<sequence length="37" mass="4410">MKLQFVYRLESASFRWSTPRHGGHRSRPSSIWRAAIH</sequence>
<proteinExistence type="predicted"/>
<reference evidence="1" key="2">
    <citation type="journal article" date="2015" name="Fish Shellfish Immunol.">
        <title>Early steps in the European eel (Anguilla anguilla)-Vibrio vulnificus interaction in the gills: Role of the RtxA13 toxin.</title>
        <authorList>
            <person name="Callol A."/>
            <person name="Pajuelo D."/>
            <person name="Ebbesson L."/>
            <person name="Teles M."/>
            <person name="MacKenzie S."/>
            <person name="Amaro C."/>
        </authorList>
    </citation>
    <scope>NUCLEOTIDE SEQUENCE</scope>
</reference>
<dbReference type="EMBL" id="GBXM01020109">
    <property type="protein sequence ID" value="JAH88468.1"/>
    <property type="molecule type" value="Transcribed_RNA"/>
</dbReference>
<dbReference type="AlphaFoldDB" id="A0A0E9WG52"/>
<reference evidence="1" key="1">
    <citation type="submission" date="2014-11" db="EMBL/GenBank/DDBJ databases">
        <authorList>
            <person name="Amaro Gonzalez C."/>
        </authorList>
    </citation>
    <scope>NUCLEOTIDE SEQUENCE</scope>
</reference>